<dbReference type="Pfam" id="PF02630">
    <property type="entry name" value="SCO1-SenC"/>
    <property type="match status" value="1"/>
</dbReference>
<feature type="binding site" evidence="2">
    <location>
        <position position="146"/>
    </location>
    <ligand>
        <name>Cu cation</name>
        <dbReference type="ChEBI" id="CHEBI:23378"/>
    </ligand>
</feature>
<reference evidence="5 6" key="1">
    <citation type="submission" date="2020-08" db="EMBL/GenBank/DDBJ databases">
        <title>Edaphobacter telluris sp. nov. and Acidobacterium dinghuensis sp. nov., two acidobacteria isolated from forest soil.</title>
        <authorList>
            <person name="Fu J."/>
            <person name="Qiu L."/>
        </authorList>
    </citation>
    <scope>NUCLEOTIDE SEQUENCE [LARGE SCALE GENOMIC DNA]</scope>
    <source>
        <strain evidence="5">4Y35</strain>
    </source>
</reference>
<dbReference type="RefSeq" id="WP_186745504.1">
    <property type="nucleotide sequence ID" value="NZ_CP060394.1"/>
</dbReference>
<feature type="binding site" evidence="2">
    <location>
        <position position="244"/>
    </location>
    <ligand>
        <name>Cu cation</name>
        <dbReference type="ChEBI" id="CHEBI:23378"/>
    </ligand>
</feature>
<proteinExistence type="inferred from homology"/>
<evidence type="ECO:0000256" key="1">
    <source>
        <dbReference type="ARBA" id="ARBA00010996"/>
    </source>
</evidence>
<keyword evidence="3" id="KW-1015">Disulfide bond</keyword>
<feature type="disulfide bond" description="Redox-active" evidence="3">
    <location>
        <begin position="146"/>
        <end position="150"/>
    </location>
</feature>
<sequence length="338" mass="36839">MPVWSGLAQMAWCNPRAAVFCVVLWICSRIVRTAQTKLRVLSQSEEAIHQTSHSVSYRVNLRGKLLTIVLALSTPFSIAQQYSADKPLGASAQSTPSYLKNAGIDQNLNHALPLNHHFHDESNNDVALGSYFGHRPAVMALVYFKCGMLCPQVLHGMASALKQAGLQPGDDYDVIVASIDPSDTPADATKAKQHFLMMLDNPDAASSVHFLTGEQSSITDLAQATGFHYVRVPGPDGKMDQFAHSSVIMIATPDGRMSKYLSGVDYQPRDVRLALVEASDHKIGSLTDLVILYCCNYTPSQGRYTVAIMRVLGLAAMGSVFMLIVVFYLLGKKPRPAV</sequence>
<keyword evidence="4" id="KW-1133">Transmembrane helix</keyword>
<feature type="transmembrane region" description="Helical" evidence="4">
    <location>
        <begin position="307"/>
        <end position="330"/>
    </location>
</feature>
<dbReference type="Proteomes" id="UP000515312">
    <property type="component" value="Chromosome"/>
</dbReference>
<gene>
    <name evidence="5" type="ORF">H7849_07905</name>
</gene>
<evidence type="ECO:0000256" key="4">
    <source>
        <dbReference type="SAM" id="Phobius"/>
    </source>
</evidence>
<keyword evidence="4" id="KW-0812">Transmembrane</keyword>
<feature type="binding site" evidence="2">
    <location>
        <position position="150"/>
    </location>
    <ligand>
        <name>Cu cation</name>
        <dbReference type="ChEBI" id="CHEBI:23378"/>
    </ligand>
</feature>
<keyword evidence="4" id="KW-0472">Membrane</keyword>
<dbReference type="GO" id="GO:0046872">
    <property type="term" value="F:metal ion binding"/>
    <property type="evidence" value="ECO:0007669"/>
    <property type="project" value="UniProtKB-KW"/>
</dbReference>
<evidence type="ECO:0000256" key="3">
    <source>
        <dbReference type="PIRSR" id="PIRSR603782-2"/>
    </source>
</evidence>
<dbReference type="InterPro" id="IPR003782">
    <property type="entry name" value="SCO1/SenC"/>
</dbReference>
<keyword evidence="2" id="KW-0479">Metal-binding</keyword>
<dbReference type="EMBL" id="CP060394">
    <property type="protein sequence ID" value="QNI33828.1"/>
    <property type="molecule type" value="Genomic_DNA"/>
</dbReference>
<dbReference type="AlphaFoldDB" id="A0A7G8BMQ8"/>
<dbReference type="Gene3D" id="3.40.30.10">
    <property type="entry name" value="Glutaredoxin"/>
    <property type="match status" value="1"/>
</dbReference>
<protein>
    <submittedName>
        <fullName evidence="5">SCO family protein</fullName>
    </submittedName>
</protein>
<keyword evidence="2" id="KW-0186">Copper</keyword>
<evidence type="ECO:0000313" key="6">
    <source>
        <dbReference type="Proteomes" id="UP000515312"/>
    </source>
</evidence>
<dbReference type="CDD" id="cd02968">
    <property type="entry name" value="SCO"/>
    <property type="match status" value="1"/>
</dbReference>
<keyword evidence="6" id="KW-1185">Reference proteome</keyword>
<comment type="similarity">
    <text evidence="1">Belongs to the SCO1/2 family.</text>
</comment>
<dbReference type="SUPFAM" id="SSF52833">
    <property type="entry name" value="Thioredoxin-like"/>
    <property type="match status" value="1"/>
</dbReference>
<organism evidence="5 6">
    <name type="scientific">Alloacidobacterium dinghuense</name>
    <dbReference type="NCBI Taxonomy" id="2763107"/>
    <lineage>
        <taxon>Bacteria</taxon>
        <taxon>Pseudomonadati</taxon>
        <taxon>Acidobacteriota</taxon>
        <taxon>Terriglobia</taxon>
        <taxon>Terriglobales</taxon>
        <taxon>Acidobacteriaceae</taxon>
        <taxon>Alloacidobacterium</taxon>
    </lineage>
</organism>
<accession>A0A7G8BMQ8</accession>
<name>A0A7G8BMQ8_9BACT</name>
<evidence type="ECO:0000256" key="2">
    <source>
        <dbReference type="PIRSR" id="PIRSR603782-1"/>
    </source>
</evidence>
<evidence type="ECO:0000313" key="5">
    <source>
        <dbReference type="EMBL" id="QNI33828.1"/>
    </source>
</evidence>
<dbReference type="KEGG" id="adin:H7849_07905"/>
<dbReference type="PANTHER" id="PTHR12151">
    <property type="entry name" value="ELECTRON TRANSPORT PROTIN SCO1/SENC FAMILY MEMBER"/>
    <property type="match status" value="1"/>
</dbReference>
<dbReference type="InterPro" id="IPR036249">
    <property type="entry name" value="Thioredoxin-like_sf"/>
</dbReference>
<dbReference type="PANTHER" id="PTHR12151:SF8">
    <property type="entry name" value="THIOREDOXIN DOMAIN-CONTAINING PROTEIN"/>
    <property type="match status" value="1"/>
</dbReference>